<evidence type="ECO:0000313" key="3">
    <source>
        <dbReference type="EMBL" id="HJB91656.1"/>
    </source>
</evidence>
<keyword evidence="2" id="KW-1133">Transmembrane helix</keyword>
<sequence>MQAFERGHAFFMGAAAFFLLFSILCRFITGVILKKLNREAENMSATENRLLKQCKLKFRNCYELNGGSVNAGVFVEKFMQGIRVGRCSLRLINQLSGQFLLLSVFADGIGSCLGLAHGETLGQVLPYYLQAFLSLYAHFGLSGLIDVPGKREALKITVTDFLENRMPERIRNARQDSARLEEEERKALREAGKPVQNGAAGQGGAEEENGPATDASTAWEDGAKGAPPAREGGDGAELERLLREFLA</sequence>
<feature type="compositionally biased region" description="Basic and acidic residues" evidence="1">
    <location>
        <begin position="174"/>
        <end position="192"/>
    </location>
</feature>
<dbReference type="AlphaFoldDB" id="A0A9D2SE12"/>
<evidence type="ECO:0000313" key="4">
    <source>
        <dbReference type="Proteomes" id="UP000886883"/>
    </source>
</evidence>
<name>A0A9D2SE12_9FIRM</name>
<reference evidence="3" key="2">
    <citation type="submission" date="2021-04" db="EMBL/GenBank/DDBJ databases">
        <authorList>
            <person name="Gilroy R."/>
        </authorList>
    </citation>
    <scope>NUCLEOTIDE SEQUENCE</scope>
    <source>
        <strain evidence="3">USAMLcec3-2134</strain>
    </source>
</reference>
<evidence type="ECO:0000256" key="2">
    <source>
        <dbReference type="SAM" id="Phobius"/>
    </source>
</evidence>
<organism evidence="3 4">
    <name type="scientific">Candidatus Eisenbergiella merdigallinarum</name>
    <dbReference type="NCBI Taxonomy" id="2838552"/>
    <lineage>
        <taxon>Bacteria</taxon>
        <taxon>Bacillati</taxon>
        <taxon>Bacillota</taxon>
        <taxon>Clostridia</taxon>
        <taxon>Lachnospirales</taxon>
        <taxon>Lachnospiraceae</taxon>
        <taxon>Eisenbergiella</taxon>
    </lineage>
</organism>
<dbReference type="EMBL" id="DWXE01000039">
    <property type="protein sequence ID" value="HJB91656.1"/>
    <property type="molecule type" value="Genomic_DNA"/>
</dbReference>
<feature type="transmembrane region" description="Helical" evidence="2">
    <location>
        <begin position="12"/>
        <end position="33"/>
    </location>
</feature>
<reference evidence="3" key="1">
    <citation type="journal article" date="2021" name="PeerJ">
        <title>Extensive microbial diversity within the chicken gut microbiome revealed by metagenomics and culture.</title>
        <authorList>
            <person name="Gilroy R."/>
            <person name="Ravi A."/>
            <person name="Getino M."/>
            <person name="Pursley I."/>
            <person name="Horton D.L."/>
            <person name="Alikhan N.F."/>
            <person name="Baker D."/>
            <person name="Gharbi K."/>
            <person name="Hall N."/>
            <person name="Watson M."/>
            <person name="Adriaenssens E.M."/>
            <person name="Foster-Nyarko E."/>
            <person name="Jarju S."/>
            <person name="Secka A."/>
            <person name="Antonio M."/>
            <person name="Oren A."/>
            <person name="Chaudhuri R.R."/>
            <person name="La Ragione R."/>
            <person name="Hildebrand F."/>
            <person name="Pallen M.J."/>
        </authorList>
    </citation>
    <scope>NUCLEOTIDE SEQUENCE</scope>
    <source>
        <strain evidence="3">USAMLcec3-2134</strain>
    </source>
</reference>
<keyword evidence="2" id="KW-0472">Membrane</keyword>
<dbReference type="Proteomes" id="UP000886883">
    <property type="component" value="Unassembled WGS sequence"/>
</dbReference>
<comment type="caution">
    <text evidence="3">The sequence shown here is derived from an EMBL/GenBank/DDBJ whole genome shotgun (WGS) entry which is preliminary data.</text>
</comment>
<accession>A0A9D2SE12</accession>
<gene>
    <name evidence="3" type="ORF">H9763_09385</name>
</gene>
<evidence type="ECO:0000256" key="1">
    <source>
        <dbReference type="SAM" id="MobiDB-lite"/>
    </source>
</evidence>
<feature type="region of interest" description="Disordered" evidence="1">
    <location>
        <begin position="174"/>
        <end position="236"/>
    </location>
</feature>
<protein>
    <submittedName>
        <fullName evidence="3">Uncharacterized protein</fullName>
    </submittedName>
</protein>
<proteinExistence type="predicted"/>
<keyword evidence="2" id="KW-0812">Transmembrane</keyword>